<dbReference type="InterPro" id="IPR012133">
    <property type="entry name" value="Alpha-hydoxy_acid_DH_FMN"/>
</dbReference>
<sequence length="439" mass="48615">MQLVRPSYDSWAQYQSDIYATLLPPAISTDAREWEAEARKRLPPRNFNYINGNANQSRTYDANLRAFSRYRLVPRMLAGASSRDLSIELFGKRFPSPVIVGPIGVQSLAHKEAERGSARAAARLNVPFVLSTASSTSMETIASVHEEDSVAATDKFAKSDRWFQLYWPKNDAITKSLLDRAADHGFSVLVVTLDTFSLGFRPTDLDQSFLPFIWGEGCAIGLTDPEFNRFYAKLLASQMKATFTQKLKLLIERSRGNWRLALFLIWNQSTIFKALAWLSQTYSGQHKSWEDLRFLRENWKGPLVLKGIQSVEDAQTAIKYGIDGIIVSNHGGRQVDGAIPSLDALARITADPVIQDSNLTVLFDSGVRTGSDIIKALALGAKAVLIGRPFVYGLAIGGTKGVEHVLRCILADTDISMANIGKKSIAELDRSILDIVDVE</sequence>
<dbReference type="PIRSF" id="PIRSF000138">
    <property type="entry name" value="Al-hdrx_acd_dh"/>
    <property type="match status" value="1"/>
</dbReference>
<evidence type="ECO:0000259" key="4">
    <source>
        <dbReference type="PROSITE" id="PS51349"/>
    </source>
</evidence>
<accession>A0ABR1F0N4</accession>
<evidence type="ECO:0000256" key="2">
    <source>
        <dbReference type="ARBA" id="ARBA00023002"/>
    </source>
</evidence>
<dbReference type="InterPro" id="IPR013785">
    <property type="entry name" value="Aldolase_TIM"/>
</dbReference>
<keyword evidence="2" id="KW-0560">Oxidoreductase</keyword>
<dbReference type="InterPro" id="IPR008259">
    <property type="entry name" value="FMN_hydac_DH_AS"/>
</dbReference>
<dbReference type="PROSITE" id="PS51349">
    <property type="entry name" value="FMN_HYDROXY_ACID_DH_2"/>
    <property type="match status" value="1"/>
</dbReference>
<dbReference type="GeneID" id="90038975"/>
<feature type="domain" description="FMN hydroxy acid dehydrogenase" evidence="4">
    <location>
        <begin position="23"/>
        <end position="438"/>
    </location>
</feature>
<proteinExistence type="inferred from homology"/>
<evidence type="ECO:0000313" key="5">
    <source>
        <dbReference type="EMBL" id="KAK7203408.1"/>
    </source>
</evidence>
<dbReference type="PANTHER" id="PTHR10578:SF86">
    <property type="entry name" value="DEPENDENT DEHYDROGENASE, PUTATIVE (AFU_ORTHOLOGUE AFUA_6G02720)-RELATED"/>
    <property type="match status" value="1"/>
</dbReference>
<dbReference type="PROSITE" id="PS00557">
    <property type="entry name" value="FMN_HYDROXY_ACID_DH_1"/>
    <property type="match status" value="1"/>
</dbReference>
<dbReference type="EMBL" id="JBBJBU010000012">
    <property type="protein sequence ID" value="KAK7203408.1"/>
    <property type="molecule type" value="Genomic_DNA"/>
</dbReference>
<reference evidence="5 6" key="1">
    <citation type="submission" date="2024-03" db="EMBL/GenBank/DDBJ databases">
        <title>Genome-scale model development and genomic sequencing of the oleaginous clade Lipomyces.</title>
        <authorList>
            <consortium name="Lawrence Berkeley National Laboratory"/>
            <person name="Czajka J.J."/>
            <person name="Han Y."/>
            <person name="Kim J."/>
            <person name="Mondo S.J."/>
            <person name="Hofstad B.A."/>
            <person name="Robles A."/>
            <person name="Haridas S."/>
            <person name="Riley R."/>
            <person name="LaButti K."/>
            <person name="Pangilinan J."/>
            <person name="Andreopoulos W."/>
            <person name="Lipzen A."/>
            <person name="Yan J."/>
            <person name="Wang M."/>
            <person name="Ng V."/>
            <person name="Grigoriev I.V."/>
            <person name="Spatafora J.W."/>
            <person name="Magnuson J.K."/>
            <person name="Baker S.E."/>
            <person name="Pomraning K.R."/>
        </authorList>
    </citation>
    <scope>NUCLEOTIDE SEQUENCE [LARGE SCALE GENOMIC DNA]</scope>
    <source>
        <strain evidence="5 6">Phaff 52-87</strain>
    </source>
</reference>
<protein>
    <submittedName>
        <fullName evidence="5">FMN-dependent dehydrogenase</fullName>
    </submittedName>
</protein>
<dbReference type="SUPFAM" id="SSF51395">
    <property type="entry name" value="FMN-linked oxidoreductases"/>
    <property type="match status" value="1"/>
</dbReference>
<name>A0ABR1F0N4_9ASCO</name>
<dbReference type="Gene3D" id="3.20.20.70">
    <property type="entry name" value="Aldolase class I"/>
    <property type="match status" value="1"/>
</dbReference>
<gene>
    <name evidence="5" type="ORF">BZA70DRAFT_283633</name>
</gene>
<comment type="cofactor">
    <cofactor evidence="1">
        <name>FMN</name>
        <dbReference type="ChEBI" id="CHEBI:58210"/>
    </cofactor>
</comment>
<dbReference type="Proteomes" id="UP001498771">
    <property type="component" value="Unassembled WGS sequence"/>
</dbReference>
<evidence type="ECO:0000313" key="6">
    <source>
        <dbReference type="Proteomes" id="UP001498771"/>
    </source>
</evidence>
<evidence type="ECO:0000256" key="3">
    <source>
        <dbReference type="ARBA" id="ARBA00024042"/>
    </source>
</evidence>
<dbReference type="InterPro" id="IPR000262">
    <property type="entry name" value="FMN-dep_DH"/>
</dbReference>
<dbReference type="RefSeq" id="XP_064766441.1">
    <property type="nucleotide sequence ID" value="XM_064913463.1"/>
</dbReference>
<comment type="similarity">
    <text evidence="3">Belongs to the FMN-dependent alpha-hydroxy acid dehydrogenase family.</text>
</comment>
<dbReference type="PANTHER" id="PTHR10578">
    <property type="entry name" value="S -2-HYDROXY-ACID OXIDASE-RELATED"/>
    <property type="match status" value="1"/>
</dbReference>
<evidence type="ECO:0000256" key="1">
    <source>
        <dbReference type="ARBA" id="ARBA00001917"/>
    </source>
</evidence>
<organism evidence="5 6">
    <name type="scientific">Myxozyma melibiosi</name>
    <dbReference type="NCBI Taxonomy" id="54550"/>
    <lineage>
        <taxon>Eukaryota</taxon>
        <taxon>Fungi</taxon>
        <taxon>Dikarya</taxon>
        <taxon>Ascomycota</taxon>
        <taxon>Saccharomycotina</taxon>
        <taxon>Lipomycetes</taxon>
        <taxon>Lipomycetales</taxon>
        <taxon>Lipomycetaceae</taxon>
        <taxon>Myxozyma</taxon>
    </lineage>
</organism>
<dbReference type="Pfam" id="PF01070">
    <property type="entry name" value="FMN_dh"/>
    <property type="match status" value="1"/>
</dbReference>
<keyword evidence="6" id="KW-1185">Reference proteome</keyword>
<dbReference type="InterPro" id="IPR037396">
    <property type="entry name" value="FMN_HAD"/>
</dbReference>
<comment type="caution">
    <text evidence="5">The sequence shown here is derived from an EMBL/GenBank/DDBJ whole genome shotgun (WGS) entry which is preliminary data.</text>
</comment>